<feature type="repeat" description="PPR" evidence="2">
    <location>
        <begin position="619"/>
        <end position="653"/>
    </location>
</feature>
<evidence type="ECO:0000256" key="2">
    <source>
        <dbReference type="PROSITE-ProRule" id="PRU00708"/>
    </source>
</evidence>
<dbReference type="GO" id="GO:0007005">
    <property type="term" value="P:mitochondrion organization"/>
    <property type="evidence" value="ECO:0007669"/>
    <property type="project" value="TreeGrafter"/>
</dbReference>
<evidence type="ECO:0000259" key="3">
    <source>
        <dbReference type="Pfam" id="PF17177"/>
    </source>
</evidence>
<feature type="repeat" description="PPR" evidence="2">
    <location>
        <begin position="335"/>
        <end position="369"/>
    </location>
</feature>
<dbReference type="EMBL" id="RBNJ01001731">
    <property type="protein sequence ID" value="RUS32840.1"/>
    <property type="molecule type" value="Genomic_DNA"/>
</dbReference>
<feature type="repeat" description="PPR" evidence="2">
    <location>
        <begin position="219"/>
        <end position="254"/>
    </location>
</feature>
<gene>
    <name evidence="4" type="ORF">BC938DRAFT_474115</name>
</gene>
<protein>
    <recommendedName>
        <fullName evidence="3">PROP1-like PPR domain-containing protein</fullName>
    </recommendedName>
</protein>
<dbReference type="PANTHER" id="PTHR47934:SF6">
    <property type="entry name" value="MITOCHONDRIAL GROUP I INTRON SPLICING FACTOR CCM1-RELATED"/>
    <property type="match status" value="1"/>
</dbReference>
<dbReference type="Gene3D" id="1.25.40.10">
    <property type="entry name" value="Tetratricopeptide repeat domain"/>
    <property type="match status" value="6"/>
</dbReference>
<name>A0A433QST0_9FUNG</name>
<feature type="repeat" description="PPR" evidence="2">
    <location>
        <begin position="370"/>
        <end position="404"/>
    </location>
</feature>
<dbReference type="Pfam" id="PF13041">
    <property type="entry name" value="PPR_2"/>
    <property type="match status" value="2"/>
</dbReference>
<keyword evidence="5" id="KW-1185">Reference proteome</keyword>
<comment type="caution">
    <text evidence="4">The sequence shown here is derived from an EMBL/GenBank/DDBJ whole genome shotgun (WGS) entry which is preliminary data.</text>
</comment>
<evidence type="ECO:0000313" key="4">
    <source>
        <dbReference type="EMBL" id="RUS32840.1"/>
    </source>
</evidence>
<reference evidence="4 5" key="1">
    <citation type="journal article" date="2018" name="New Phytol.">
        <title>Phylogenomics of Endogonaceae and evolution of mycorrhizas within Mucoromycota.</title>
        <authorList>
            <person name="Chang Y."/>
            <person name="Desiro A."/>
            <person name="Na H."/>
            <person name="Sandor L."/>
            <person name="Lipzen A."/>
            <person name="Clum A."/>
            <person name="Barry K."/>
            <person name="Grigoriev I.V."/>
            <person name="Martin F.M."/>
            <person name="Stajich J.E."/>
            <person name="Smith M.E."/>
            <person name="Bonito G."/>
            <person name="Spatafora J.W."/>
        </authorList>
    </citation>
    <scope>NUCLEOTIDE SEQUENCE [LARGE SCALE GENOMIC DNA]</scope>
    <source>
        <strain evidence="4 5">AD002</strain>
    </source>
</reference>
<sequence length="966" mass="109002">MLKGMRRLIRHGKLREAWEIYEELSSAQLELSLSQLESLEPYEGLDRSSNFNKLLTFLREDTFFDIPIQGNEPKQGFTTTPAQCLHRLTLLLSYFKRNRIKLLTSEFETILFLLTKLRRHTVAASLYVHIGVLSEPPKASTFNQMLAVFLSAATETPTSRTARRLEDFTLRLFFEMACHGVKPDRITYNSLIVADIKNDDMVTAESRVDDMIAKGFQPDQLTYHILIRGYMNRRGEMHSAYTWLGKMIAAGIKPNVVTFNLLLEGLVEDAEGVAEDTTRMIKGLYELMQQQEVAPDVVTMNVMLKWFIRAGDEDGVQELLDGLGKSATGERIAPDVRTFNALIGMHLTKGEETEARRVMEEMVVRGVWPNDVTYGIFVDHFAREDRVDEALEWFMEMKEQGAVPSLTVYNMLLRGLGRRSGKVEGGRMIAEMMWEGMEMDATTYNTLIRGFWGGDEEGEVDVEGAMQLYDTMIYDGIAPTDRTFNQLLHLLAEAEAAGARRSRGRSGTASARFPLHGYRQHNSSDPSLLILESHLLAEMAVHNVPRDAITYSILIRLAVIRSDLLLAERGLQAMLNVNLRPTSHTFAHLVLGYIRAGELDKAEDTVRRMSEPPYLLVPNVTIYTTLMCGYALSAEYHKAREVFREMVERGVRLDIIAYTVLADTLVVTGGRDAVDAVEVLERIAEAEEKEGRGLDRVAATSLMTAYGIAGEVRRRRVARTDGEKEDREDSEVCARAVVRIYLRTVEKWAPDRVMVTALFAALCRLDKVAAAARVLEKMRRDGEEGGPKVKLNVIHYNAVLTGMVRSEWEHYRTALRIFEEMVGQSITDDASSGSTSRHLDSNPSVPAPDITTLDILFNGAALHDDWPTVVRLWYIHKQARSDTSLLHRSYAWALRGMLETGDAKGTRQVYADILREREKGLGPVWSQRIGKLLREFGANLGTEIRGGVGIEAAKAVQRRIDNLRRW</sequence>
<evidence type="ECO:0000313" key="5">
    <source>
        <dbReference type="Proteomes" id="UP000274822"/>
    </source>
</evidence>
<feature type="repeat" description="PPR" evidence="2">
    <location>
        <begin position="440"/>
        <end position="479"/>
    </location>
</feature>
<dbReference type="GO" id="GO:0005739">
    <property type="term" value="C:mitochondrion"/>
    <property type="evidence" value="ECO:0007669"/>
    <property type="project" value="TreeGrafter"/>
</dbReference>
<dbReference type="GO" id="GO:0003729">
    <property type="term" value="F:mRNA binding"/>
    <property type="evidence" value="ECO:0007669"/>
    <property type="project" value="TreeGrafter"/>
</dbReference>
<dbReference type="AlphaFoldDB" id="A0A433QST0"/>
<feature type="domain" description="PROP1-like PPR" evidence="3">
    <location>
        <begin position="460"/>
        <end position="609"/>
    </location>
</feature>
<dbReference type="NCBIfam" id="TIGR00756">
    <property type="entry name" value="PPR"/>
    <property type="match status" value="2"/>
</dbReference>
<dbReference type="GO" id="GO:0006396">
    <property type="term" value="P:RNA processing"/>
    <property type="evidence" value="ECO:0007669"/>
    <property type="project" value="TreeGrafter"/>
</dbReference>
<dbReference type="InterPro" id="IPR002885">
    <property type="entry name" value="PPR_rpt"/>
</dbReference>
<dbReference type="Pfam" id="PF17177">
    <property type="entry name" value="PPR_long"/>
    <property type="match status" value="1"/>
</dbReference>
<dbReference type="InterPro" id="IPR011990">
    <property type="entry name" value="TPR-like_helical_dom_sf"/>
</dbReference>
<evidence type="ECO:0000256" key="1">
    <source>
        <dbReference type="ARBA" id="ARBA00022737"/>
    </source>
</evidence>
<dbReference type="Pfam" id="PF13812">
    <property type="entry name" value="PPR_3"/>
    <property type="match status" value="1"/>
</dbReference>
<dbReference type="PANTHER" id="PTHR47934">
    <property type="entry name" value="PENTATRICOPEPTIDE REPEAT-CONTAINING PROTEIN PET309, MITOCHONDRIAL"/>
    <property type="match status" value="1"/>
</dbReference>
<feature type="repeat" description="PPR" evidence="2">
    <location>
        <begin position="184"/>
        <end position="218"/>
    </location>
</feature>
<dbReference type="InterPro" id="IPR051114">
    <property type="entry name" value="Mito_RNA_Proc_CCM1"/>
</dbReference>
<accession>A0A433QST0</accession>
<dbReference type="Proteomes" id="UP000274822">
    <property type="component" value="Unassembled WGS sequence"/>
</dbReference>
<proteinExistence type="predicted"/>
<keyword evidence="1" id="KW-0677">Repeat</keyword>
<dbReference type="Pfam" id="PF01535">
    <property type="entry name" value="PPR"/>
    <property type="match status" value="1"/>
</dbReference>
<dbReference type="InterPro" id="IPR033443">
    <property type="entry name" value="PROP1-like_PPR_dom"/>
</dbReference>
<dbReference type="PROSITE" id="PS51375">
    <property type="entry name" value="PPR"/>
    <property type="match status" value="6"/>
</dbReference>
<organism evidence="4 5">
    <name type="scientific">Jimgerdemannia flammicorona</name>
    <dbReference type="NCBI Taxonomy" id="994334"/>
    <lineage>
        <taxon>Eukaryota</taxon>
        <taxon>Fungi</taxon>
        <taxon>Fungi incertae sedis</taxon>
        <taxon>Mucoromycota</taxon>
        <taxon>Mucoromycotina</taxon>
        <taxon>Endogonomycetes</taxon>
        <taxon>Endogonales</taxon>
        <taxon>Endogonaceae</taxon>
        <taxon>Jimgerdemannia</taxon>
    </lineage>
</organism>